<dbReference type="CDD" id="cd08482">
    <property type="entry name" value="PBP2_TrpI"/>
    <property type="match status" value="1"/>
</dbReference>
<proteinExistence type="inferred from homology"/>
<keyword evidence="2" id="KW-0805">Transcription regulation</keyword>
<dbReference type="InterPro" id="IPR058163">
    <property type="entry name" value="LysR-type_TF_proteobact-type"/>
</dbReference>
<keyword evidence="3" id="KW-0238">DNA-binding</keyword>
<dbReference type="InterPro" id="IPR005119">
    <property type="entry name" value="LysR_subst-bd"/>
</dbReference>
<evidence type="ECO:0000313" key="7">
    <source>
        <dbReference type="Proteomes" id="UP000025756"/>
    </source>
</evidence>
<reference evidence="6 7" key="1">
    <citation type="submission" date="2014-03" db="EMBL/GenBank/DDBJ databases">
        <title>Genome sequence of Bordetella bronchiseptica.</title>
        <authorList>
            <person name="Harvill E."/>
            <person name="Goodfield L.L."/>
            <person name="Ivanov Y.V."/>
            <person name="Meyer J.A."/>
            <person name="Muse S.J."/>
            <person name="Jacobs N."/>
            <person name="Bendor L."/>
            <person name="Smallridge W.E."/>
            <person name="Brinkac L.M."/>
            <person name="Sanka R."/>
            <person name="Kim M."/>
            <person name="Losada L."/>
        </authorList>
    </citation>
    <scope>NUCLEOTIDE SEQUENCE [LARGE SCALE GENOMIC DNA]</scope>
    <source>
        <strain evidence="6 7">00-P-2796</strain>
    </source>
</reference>
<comment type="caution">
    <text evidence="6">The sequence shown here is derived from an EMBL/GenBank/DDBJ whole genome shotgun (WGS) entry which is preliminary data.</text>
</comment>
<dbReference type="PROSITE" id="PS50931">
    <property type="entry name" value="HTH_LYSR"/>
    <property type="match status" value="1"/>
</dbReference>
<feature type="domain" description="HTH lysR-type" evidence="5">
    <location>
        <begin position="78"/>
        <end position="135"/>
    </location>
</feature>
<dbReference type="EMBL" id="JGWH01000086">
    <property type="protein sequence ID" value="KCV35570.1"/>
    <property type="molecule type" value="Genomic_DNA"/>
</dbReference>
<dbReference type="PANTHER" id="PTHR30537:SF74">
    <property type="entry name" value="HTH-TYPE TRANSCRIPTIONAL REGULATOR TRPI"/>
    <property type="match status" value="1"/>
</dbReference>
<evidence type="ECO:0000256" key="2">
    <source>
        <dbReference type="ARBA" id="ARBA00023015"/>
    </source>
</evidence>
<evidence type="ECO:0000256" key="4">
    <source>
        <dbReference type="ARBA" id="ARBA00023163"/>
    </source>
</evidence>
<name>A0ABR4RI28_BORBO</name>
<dbReference type="SUPFAM" id="SSF46785">
    <property type="entry name" value="Winged helix' DNA-binding domain"/>
    <property type="match status" value="1"/>
</dbReference>
<dbReference type="InterPro" id="IPR037418">
    <property type="entry name" value="TrpI_PBP2"/>
</dbReference>
<keyword evidence="4" id="KW-0804">Transcription</keyword>
<dbReference type="InterPro" id="IPR036388">
    <property type="entry name" value="WH-like_DNA-bd_sf"/>
</dbReference>
<evidence type="ECO:0000313" key="6">
    <source>
        <dbReference type="EMBL" id="KCV35570.1"/>
    </source>
</evidence>
<evidence type="ECO:0000256" key="1">
    <source>
        <dbReference type="ARBA" id="ARBA00009437"/>
    </source>
</evidence>
<evidence type="ECO:0000256" key="3">
    <source>
        <dbReference type="ARBA" id="ARBA00023125"/>
    </source>
</evidence>
<dbReference type="PANTHER" id="PTHR30537">
    <property type="entry name" value="HTH-TYPE TRANSCRIPTIONAL REGULATOR"/>
    <property type="match status" value="1"/>
</dbReference>
<gene>
    <name evidence="6" type="ORF">L490_0794</name>
</gene>
<dbReference type="InterPro" id="IPR036390">
    <property type="entry name" value="WH_DNA-bd_sf"/>
</dbReference>
<dbReference type="Pfam" id="PF03466">
    <property type="entry name" value="LysR_substrate"/>
    <property type="match status" value="1"/>
</dbReference>
<dbReference type="PRINTS" id="PR00039">
    <property type="entry name" value="HTHLYSR"/>
</dbReference>
<sequence length="366" mass="39980">MRRLDQVGRLEAIGHLGCFLFADRAAPRARARCRPLSRRGAGADKRDLRGDMCAKLTALSCARPDRRAAGPSVMSRIPSFTTLRAFEAVARLGNMTRAAEELSVTHSAISKQVQALEEEFGIQLLRRMPRAIEPTPEGARLAATLGTAFGLIEAGINQLRPGPLSLSCSASIMMRWLIPRLANFKKMRPDIDLRVSADHGPVDLLREGIDVAIRNNVVPTPQDVVIKPLMREWVGPVCSPEYASSVPLRALADLGAARLLTTSSRPDAWSDWAALSGWAGEPLAEHESFEHFYLVLHAAACGLGVAMAPRFLVADDLASGRLVAPFGFLEGRRTVVLWITPQLRTREDIRALSDWLQAEALQADAD</sequence>
<dbReference type="Proteomes" id="UP000025756">
    <property type="component" value="Unassembled WGS sequence"/>
</dbReference>
<dbReference type="SUPFAM" id="SSF53850">
    <property type="entry name" value="Periplasmic binding protein-like II"/>
    <property type="match status" value="1"/>
</dbReference>
<comment type="similarity">
    <text evidence="1">Belongs to the LysR transcriptional regulatory family.</text>
</comment>
<evidence type="ECO:0000259" key="5">
    <source>
        <dbReference type="PROSITE" id="PS50931"/>
    </source>
</evidence>
<dbReference type="InterPro" id="IPR000847">
    <property type="entry name" value="LysR_HTH_N"/>
</dbReference>
<dbReference type="Gene3D" id="1.10.10.10">
    <property type="entry name" value="Winged helix-like DNA-binding domain superfamily/Winged helix DNA-binding domain"/>
    <property type="match status" value="1"/>
</dbReference>
<organism evidence="6 7">
    <name type="scientific">Bordetella bronchiseptica 00-P-2796</name>
    <dbReference type="NCBI Taxonomy" id="1331199"/>
    <lineage>
        <taxon>Bacteria</taxon>
        <taxon>Pseudomonadati</taxon>
        <taxon>Pseudomonadota</taxon>
        <taxon>Betaproteobacteria</taxon>
        <taxon>Burkholderiales</taxon>
        <taxon>Alcaligenaceae</taxon>
        <taxon>Bordetella</taxon>
    </lineage>
</organism>
<dbReference type="Pfam" id="PF00126">
    <property type="entry name" value="HTH_1"/>
    <property type="match status" value="1"/>
</dbReference>
<protein>
    <submittedName>
        <fullName evidence="6">HTH-type transcriptional regulator TrpI</fullName>
    </submittedName>
</protein>
<dbReference type="Gene3D" id="3.40.190.10">
    <property type="entry name" value="Periplasmic binding protein-like II"/>
    <property type="match status" value="2"/>
</dbReference>
<keyword evidence="7" id="KW-1185">Reference proteome</keyword>
<accession>A0ABR4RI28</accession>